<dbReference type="KEGG" id="cac:CA_C2043"/>
<dbReference type="HOGENOM" id="CLU_3116136_0_0_9"/>
<reference evidence="1 2" key="1">
    <citation type="journal article" date="2001" name="J. Bacteriol.">
        <title>Genome sequence and comparative analysis of the solvent-producing bacterium Clostridium acetobutylicum.</title>
        <authorList>
            <person name="Nolling J."/>
            <person name="Breton G."/>
            <person name="Omelchenko M.V."/>
            <person name="Makarova K.S."/>
            <person name="Zeng Q."/>
            <person name="Gibson R."/>
            <person name="Lee H.M."/>
            <person name="Dubois J."/>
            <person name="Qiu D."/>
            <person name="Hitti J."/>
            <person name="Wolf Y.I."/>
            <person name="Tatusov R.L."/>
            <person name="Sabathe F."/>
            <person name="Doucette-Stamm L."/>
            <person name="Soucaille P."/>
            <person name="Daly M.J."/>
            <person name="Bennett G.N."/>
            <person name="Koonin E.V."/>
            <person name="Smith D.R."/>
        </authorList>
    </citation>
    <scope>NUCLEOTIDE SEQUENCE [LARGE SCALE GENOMIC DNA]</scope>
    <source>
        <strain evidence="2">ATCC 824 / DSM 792 / JCM 1419 / LMG 5710 / VKM B-1787</strain>
    </source>
</reference>
<dbReference type="Proteomes" id="UP000000814">
    <property type="component" value="Chromosome"/>
</dbReference>
<dbReference type="AlphaFoldDB" id="Q97HG8"/>
<gene>
    <name evidence="1" type="ordered locus">CA_C2043</name>
</gene>
<evidence type="ECO:0000313" key="2">
    <source>
        <dbReference type="Proteomes" id="UP000000814"/>
    </source>
</evidence>
<dbReference type="GeneID" id="45000491"/>
<evidence type="ECO:0000313" key="1">
    <source>
        <dbReference type="EMBL" id="AAK80002.1"/>
    </source>
</evidence>
<dbReference type="RefSeq" id="WP_010965343.1">
    <property type="nucleotide sequence ID" value="NC_003030.1"/>
</dbReference>
<proteinExistence type="predicted"/>
<dbReference type="PATRIC" id="fig|272562.8.peg.2249"/>
<protein>
    <submittedName>
        <fullName evidence="1">Uncharacterized protein</fullName>
    </submittedName>
</protein>
<dbReference type="EMBL" id="AE001437">
    <property type="protein sequence ID" value="AAK80002.1"/>
    <property type="molecule type" value="Genomic_DNA"/>
</dbReference>
<dbReference type="PIR" id="G97151">
    <property type="entry name" value="G97151"/>
</dbReference>
<dbReference type="STRING" id="272562.CA_C2043"/>
<accession>Q97HG8</accession>
<organism evidence="1 2">
    <name type="scientific">Clostridium acetobutylicum (strain ATCC 824 / DSM 792 / JCM 1419 / IAM 19013 / LMG 5710 / NBRC 13948 / NRRL B-527 / VKM B-1787 / 2291 / W)</name>
    <dbReference type="NCBI Taxonomy" id="272562"/>
    <lineage>
        <taxon>Bacteria</taxon>
        <taxon>Bacillati</taxon>
        <taxon>Bacillota</taxon>
        <taxon>Clostridia</taxon>
        <taxon>Eubacteriales</taxon>
        <taxon>Clostridiaceae</taxon>
        <taxon>Clostridium</taxon>
    </lineage>
</organism>
<name>Q97HG8_CLOAB</name>
<keyword evidence="2" id="KW-1185">Reference proteome</keyword>
<sequence length="50" mass="5797">MYANLENMDALTCFVTFVQNKLLVDRKAQTVAGDEKPKVKAYKTFSYKNY</sequence>